<dbReference type="AlphaFoldDB" id="A0AAV9INK0"/>
<comment type="caution">
    <text evidence="1">The sequence shown here is derived from an EMBL/GenBank/DDBJ whole genome shotgun (WGS) entry which is preliminary data.</text>
</comment>
<proteinExistence type="predicted"/>
<keyword evidence="2" id="KW-1185">Reference proteome</keyword>
<gene>
    <name evidence="1" type="ORF">GAYE_SCF65G6781</name>
</gene>
<evidence type="ECO:0008006" key="3">
    <source>
        <dbReference type="Google" id="ProtNLM"/>
    </source>
</evidence>
<protein>
    <recommendedName>
        <fullName evidence="3">C2H2-type domain-containing protein</fullName>
    </recommendedName>
</protein>
<accession>A0AAV9INK0</accession>
<evidence type="ECO:0000313" key="2">
    <source>
        <dbReference type="Proteomes" id="UP001300502"/>
    </source>
</evidence>
<name>A0AAV9INK0_9RHOD</name>
<reference evidence="1 2" key="1">
    <citation type="submission" date="2022-07" db="EMBL/GenBank/DDBJ databases">
        <title>Genome-wide signatures of adaptation to extreme environments.</title>
        <authorList>
            <person name="Cho C.H."/>
            <person name="Yoon H.S."/>
        </authorList>
    </citation>
    <scope>NUCLEOTIDE SEQUENCE [LARGE SCALE GENOMIC DNA]</scope>
    <source>
        <strain evidence="1 2">108.79 E11</strain>
    </source>
</reference>
<organism evidence="1 2">
    <name type="scientific">Galdieria yellowstonensis</name>
    <dbReference type="NCBI Taxonomy" id="3028027"/>
    <lineage>
        <taxon>Eukaryota</taxon>
        <taxon>Rhodophyta</taxon>
        <taxon>Bangiophyceae</taxon>
        <taxon>Galdieriales</taxon>
        <taxon>Galdieriaceae</taxon>
        <taxon>Galdieria</taxon>
    </lineage>
</organism>
<sequence>MMGFAWNISQESPFLLGHTSKKVSLNWEMDDREEDVSCIDLKEPGRSASFSAGYSDNTRRVSQLIYCNDECSRYGEQQSPSCTFSSEMEHSPLKRNNPLGTKTCVECQSRVPAAIATCTFCGHSFRIKKGLKKHSSGERGKKLCPKCNVKVPAAISACSNCNHIFRKRIIVKTNK</sequence>
<evidence type="ECO:0000313" key="1">
    <source>
        <dbReference type="EMBL" id="KAK4528834.1"/>
    </source>
</evidence>
<dbReference type="EMBL" id="JANCYU010000070">
    <property type="protein sequence ID" value="KAK4528834.1"/>
    <property type="molecule type" value="Genomic_DNA"/>
</dbReference>
<dbReference type="Proteomes" id="UP001300502">
    <property type="component" value="Unassembled WGS sequence"/>
</dbReference>